<feature type="compositionally biased region" description="Low complexity" evidence="1">
    <location>
        <begin position="376"/>
        <end position="388"/>
    </location>
</feature>
<proteinExistence type="predicted"/>
<feature type="region of interest" description="Disordered" evidence="1">
    <location>
        <begin position="354"/>
        <end position="390"/>
    </location>
</feature>
<evidence type="ECO:0000313" key="3">
    <source>
        <dbReference type="Proteomes" id="UP000319557"/>
    </source>
</evidence>
<reference evidence="2 3" key="1">
    <citation type="submission" date="2019-02" db="EMBL/GenBank/DDBJ databases">
        <title>Deep-cultivation of Planctomycetes and their phenomic and genomic characterization uncovers novel biology.</title>
        <authorList>
            <person name="Wiegand S."/>
            <person name="Jogler M."/>
            <person name="Boedeker C."/>
            <person name="Pinto D."/>
            <person name="Vollmers J."/>
            <person name="Rivas-Marin E."/>
            <person name="Kohn T."/>
            <person name="Peeters S.H."/>
            <person name="Heuer A."/>
            <person name="Rast P."/>
            <person name="Oberbeckmann S."/>
            <person name="Bunk B."/>
            <person name="Jeske O."/>
            <person name="Meyerdierks A."/>
            <person name="Storesund J.E."/>
            <person name="Kallscheuer N."/>
            <person name="Luecker S."/>
            <person name="Lage O.M."/>
            <person name="Pohl T."/>
            <person name="Merkel B.J."/>
            <person name="Hornburger P."/>
            <person name="Mueller R.-W."/>
            <person name="Bruemmer F."/>
            <person name="Labrenz M."/>
            <person name="Spormann A.M."/>
            <person name="Op den Camp H."/>
            <person name="Overmann J."/>
            <person name="Amann R."/>
            <person name="Jetten M.S.M."/>
            <person name="Mascher T."/>
            <person name="Medema M.H."/>
            <person name="Devos D.P."/>
            <person name="Kaster A.-K."/>
            <person name="Ovreas L."/>
            <person name="Rohde M."/>
            <person name="Galperin M.Y."/>
            <person name="Jogler C."/>
        </authorList>
    </citation>
    <scope>NUCLEOTIDE SEQUENCE [LARGE SCALE GENOMIC DNA]</scope>
    <source>
        <strain evidence="2 3">EC9</strain>
    </source>
</reference>
<dbReference type="InterPro" id="IPR011990">
    <property type="entry name" value="TPR-like_helical_dom_sf"/>
</dbReference>
<evidence type="ECO:0000256" key="1">
    <source>
        <dbReference type="SAM" id="MobiDB-lite"/>
    </source>
</evidence>
<dbReference type="Proteomes" id="UP000319557">
    <property type="component" value="Chromosome"/>
</dbReference>
<dbReference type="SUPFAM" id="SSF48452">
    <property type="entry name" value="TPR-like"/>
    <property type="match status" value="1"/>
</dbReference>
<protein>
    <recommendedName>
        <fullName evidence="4">Tetratricopeptide repeat protein</fullName>
    </recommendedName>
</protein>
<evidence type="ECO:0008006" key="4">
    <source>
        <dbReference type="Google" id="ProtNLM"/>
    </source>
</evidence>
<gene>
    <name evidence="2" type="ORF">EC9_45460</name>
</gene>
<dbReference type="OrthoDB" id="236867at2"/>
<dbReference type="AlphaFoldDB" id="A0A517M643"/>
<accession>A0A517M643</accession>
<dbReference type="KEGG" id="ruv:EC9_45460"/>
<dbReference type="EMBL" id="CP036261">
    <property type="protein sequence ID" value="QDS90338.1"/>
    <property type="molecule type" value="Genomic_DNA"/>
</dbReference>
<feature type="compositionally biased region" description="Basic and acidic residues" evidence="1">
    <location>
        <begin position="354"/>
        <end position="367"/>
    </location>
</feature>
<dbReference type="Gene3D" id="1.25.40.10">
    <property type="entry name" value="Tetratricopeptide repeat domain"/>
    <property type="match status" value="1"/>
</dbReference>
<sequence>MIAAQPQTSRRPNAAVVGILICGLGFLSGCRSGGAPQRKIDPQLKNHAEAATEAFAEGQLEDAVKQYRKVIRRAWAMDDPLESGNNAYNMAAAMTSMSRVAEARDWLVDARVELYRAGKPDGNTWLLEAKLAQNQCRFDEAARLIQRASCSEPPCEGDSGDCLCGPHDPCEGSCAAKIPCIGEKLEQRKQLADCEQTFQIQIHLAQARWYAEQYDLPNARCHYQTACELAAEICDFELQAELQSVAAMIHLACGQFLQAGWHLDLEAKNLRLAGNYREIPRALELASAAYAQAARPALAADRLCRVARIWYGRGNINRSWKYVKDAIPMAEMSGSASTQIRLALLVHELRQEIDDKSDNDAAPRSDSDPTPELAAHDSTQATDSADAAVHPADPIQEAELLMLEGPKTQASAVIERLANQRLLHSDI</sequence>
<dbReference type="RefSeq" id="WP_145348165.1">
    <property type="nucleotide sequence ID" value="NZ_CP036261.1"/>
</dbReference>
<evidence type="ECO:0000313" key="2">
    <source>
        <dbReference type="EMBL" id="QDS90338.1"/>
    </source>
</evidence>
<name>A0A517M643_9BACT</name>
<keyword evidence="3" id="KW-1185">Reference proteome</keyword>
<organism evidence="2 3">
    <name type="scientific">Rosistilla ulvae</name>
    <dbReference type="NCBI Taxonomy" id="1930277"/>
    <lineage>
        <taxon>Bacteria</taxon>
        <taxon>Pseudomonadati</taxon>
        <taxon>Planctomycetota</taxon>
        <taxon>Planctomycetia</taxon>
        <taxon>Pirellulales</taxon>
        <taxon>Pirellulaceae</taxon>
        <taxon>Rosistilla</taxon>
    </lineage>
</organism>